<dbReference type="EMBL" id="AAUW01000028">
    <property type="protein sequence ID" value="EAV40562.1"/>
    <property type="molecule type" value="Genomic_DNA"/>
</dbReference>
<evidence type="ECO:0000256" key="3">
    <source>
        <dbReference type="ARBA" id="ARBA00022691"/>
    </source>
</evidence>
<protein>
    <recommendedName>
        <fullName evidence="4">Methyltransferase domain-containing protein</fullName>
    </recommendedName>
</protein>
<dbReference type="InterPro" id="IPR041698">
    <property type="entry name" value="Methyltransf_25"/>
</dbReference>
<dbReference type="eggNOG" id="COG2226">
    <property type="taxonomic scope" value="Bacteria"/>
</dbReference>
<evidence type="ECO:0000313" key="5">
    <source>
        <dbReference type="EMBL" id="EAV40562.1"/>
    </source>
</evidence>
<name>A0P2V3_ROSAI</name>
<keyword evidence="1" id="KW-0489">Methyltransferase</keyword>
<evidence type="ECO:0000256" key="2">
    <source>
        <dbReference type="ARBA" id="ARBA00022679"/>
    </source>
</evidence>
<dbReference type="GeneID" id="68849701"/>
<dbReference type="PANTHER" id="PTHR43464">
    <property type="entry name" value="METHYLTRANSFERASE"/>
    <property type="match status" value="1"/>
</dbReference>
<dbReference type="RefSeq" id="WP_006939764.1">
    <property type="nucleotide sequence ID" value="NZ_AAUW01000028.1"/>
</dbReference>
<dbReference type="SUPFAM" id="SSF53335">
    <property type="entry name" value="S-adenosyl-L-methionine-dependent methyltransferases"/>
    <property type="match status" value="1"/>
</dbReference>
<dbReference type="GO" id="GO:0032259">
    <property type="term" value="P:methylation"/>
    <property type="evidence" value="ECO:0007669"/>
    <property type="project" value="UniProtKB-KW"/>
</dbReference>
<keyword evidence="2" id="KW-0808">Transferase</keyword>
<comment type="caution">
    <text evidence="5">The sequence shown here is derived from an EMBL/GenBank/DDBJ whole genome shotgun (WGS) entry which is preliminary data.</text>
</comment>
<accession>A0P2V3</accession>
<feature type="domain" description="Methyltransferase" evidence="4">
    <location>
        <begin position="53"/>
        <end position="146"/>
    </location>
</feature>
<dbReference type="PANTHER" id="PTHR43464:SF19">
    <property type="entry name" value="UBIQUINONE BIOSYNTHESIS O-METHYLTRANSFERASE, MITOCHONDRIAL"/>
    <property type="match status" value="1"/>
</dbReference>
<evidence type="ECO:0000256" key="1">
    <source>
        <dbReference type="ARBA" id="ARBA00022603"/>
    </source>
</evidence>
<dbReference type="Gene3D" id="3.40.50.150">
    <property type="entry name" value="Vaccinia Virus protein VP39"/>
    <property type="match status" value="1"/>
</dbReference>
<dbReference type="InterPro" id="IPR029063">
    <property type="entry name" value="SAM-dependent_MTases_sf"/>
</dbReference>
<dbReference type="Proteomes" id="UP000004848">
    <property type="component" value="Unassembled WGS sequence"/>
</dbReference>
<dbReference type="Pfam" id="PF13649">
    <property type="entry name" value="Methyltransf_25"/>
    <property type="match status" value="1"/>
</dbReference>
<evidence type="ECO:0000313" key="6">
    <source>
        <dbReference type="Proteomes" id="UP000004848"/>
    </source>
</evidence>
<evidence type="ECO:0000259" key="4">
    <source>
        <dbReference type="Pfam" id="PF13649"/>
    </source>
</evidence>
<dbReference type="CDD" id="cd02440">
    <property type="entry name" value="AdoMet_MTases"/>
    <property type="match status" value="1"/>
</dbReference>
<keyword evidence="3" id="KW-0949">S-adenosyl-L-methionine</keyword>
<proteinExistence type="predicted"/>
<dbReference type="GO" id="GO:0008168">
    <property type="term" value="F:methyltransferase activity"/>
    <property type="evidence" value="ECO:0007669"/>
    <property type="project" value="UniProtKB-KW"/>
</dbReference>
<gene>
    <name evidence="5" type="ORF">SIAM614_16737</name>
</gene>
<reference evidence="5 6" key="1">
    <citation type="submission" date="2006-05" db="EMBL/GenBank/DDBJ databases">
        <authorList>
            <person name="King G."/>
            <person name="Ferriera S."/>
            <person name="Johnson J."/>
            <person name="Kravitz S."/>
            <person name="Beeson K."/>
            <person name="Sutton G."/>
            <person name="Rogers Y.-H."/>
            <person name="Friedman R."/>
            <person name="Frazier M."/>
            <person name="Venter J.C."/>
        </authorList>
    </citation>
    <scope>NUCLEOTIDE SEQUENCE [LARGE SCALE GENOMIC DNA]</scope>
    <source>
        <strain evidence="6">ATCC 25650 / DSM 13394 / JCM 20685 / NBRC 16684 / NCIMB 2208 / IAM 12614 / B1</strain>
    </source>
</reference>
<dbReference type="AlphaFoldDB" id="A0P2V3"/>
<sequence>MSNAQASQKTDTAHLAWDKRWQTEEGRADWLRADPDVAGLIERLKKQGNVRALDLGCGVGRHALSFARAGFETHAMDLSEAGLAELKKSAAADGLEIETHLAPMTALPFDDDSFDYVLSFNVIYHGDPSIVHTAIAEIARVLKPGGIYQGTMLSKRNANFSIGTEVATDTWIRDGDDDKDHPHFYCNASELVALFDRFELSYLEDKVHTKPGSWHWHMIADLNR</sequence>
<dbReference type="OrthoDB" id="1853779at2"/>
<organism evidence="5 6">
    <name type="scientific">Roseibium aggregatum (strain ATCC 25650 / DSM 13394 / JCM 20685 / NBRC 16684 / NCIMB 2208 / IAM 12614 / B1)</name>
    <name type="common">Stappia aggregata</name>
    <dbReference type="NCBI Taxonomy" id="384765"/>
    <lineage>
        <taxon>Bacteria</taxon>
        <taxon>Pseudomonadati</taxon>
        <taxon>Pseudomonadota</taxon>
        <taxon>Alphaproteobacteria</taxon>
        <taxon>Hyphomicrobiales</taxon>
        <taxon>Stappiaceae</taxon>
        <taxon>Roseibium</taxon>
    </lineage>
</organism>